<protein>
    <submittedName>
        <fullName evidence="3">Uncharacterized protein</fullName>
    </submittedName>
</protein>
<sequence>MSAFSSSSNKSKNENSLTTSSRSYIKTSIPYRNPRQQEIWELQSNHQNYLNYLHFKARLEGNDRRVNSNHNEHISITQKHSSILSSEHHQLELEECELIETLKQEERLLEEAKNNTKLEIDRCKKMLEDFRIERKKKLAEKQSENSSRRKIYEEELESLRRTIANEKSDIKVSIHQIDYMTQPDSEDVSALNKSYDLREQILRTQANSLKTKSDLTKNTNSKSSSPTSVSKTTKNVTYSKTTTIKSLNDATSNSKSLSGKNSSFYDSDK</sequence>
<reference evidence="3 4" key="1">
    <citation type="submission" date="2024-04" db="EMBL/GenBank/DDBJ databases">
        <title>Tritrichomonas musculus Genome.</title>
        <authorList>
            <person name="Alves-Ferreira E."/>
            <person name="Grigg M."/>
            <person name="Lorenzi H."/>
            <person name="Galac M."/>
        </authorList>
    </citation>
    <scope>NUCLEOTIDE SEQUENCE [LARGE SCALE GENOMIC DNA]</scope>
    <source>
        <strain evidence="3 4">EAF2021</strain>
    </source>
</reference>
<evidence type="ECO:0000313" key="3">
    <source>
        <dbReference type="EMBL" id="KAK8900641.1"/>
    </source>
</evidence>
<feature type="region of interest" description="Disordered" evidence="2">
    <location>
        <begin position="208"/>
        <end position="269"/>
    </location>
</feature>
<accession>A0ABR2LBB0</accession>
<dbReference type="Proteomes" id="UP001470230">
    <property type="component" value="Unassembled WGS sequence"/>
</dbReference>
<feature type="compositionally biased region" description="Low complexity" evidence="2">
    <location>
        <begin position="252"/>
        <end position="263"/>
    </location>
</feature>
<name>A0ABR2LBB0_9EUKA</name>
<evidence type="ECO:0000256" key="2">
    <source>
        <dbReference type="SAM" id="MobiDB-lite"/>
    </source>
</evidence>
<comment type="caution">
    <text evidence="3">The sequence shown here is derived from an EMBL/GenBank/DDBJ whole genome shotgun (WGS) entry which is preliminary data.</text>
</comment>
<feature type="coiled-coil region" evidence="1">
    <location>
        <begin position="91"/>
        <end position="169"/>
    </location>
</feature>
<feature type="region of interest" description="Disordered" evidence="2">
    <location>
        <begin position="1"/>
        <end position="21"/>
    </location>
</feature>
<dbReference type="EMBL" id="JAPFFF010000001">
    <property type="protein sequence ID" value="KAK8900641.1"/>
    <property type="molecule type" value="Genomic_DNA"/>
</dbReference>
<evidence type="ECO:0000256" key="1">
    <source>
        <dbReference type="SAM" id="Coils"/>
    </source>
</evidence>
<keyword evidence="1" id="KW-0175">Coiled coil</keyword>
<keyword evidence="4" id="KW-1185">Reference proteome</keyword>
<evidence type="ECO:0000313" key="4">
    <source>
        <dbReference type="Proteomes" id="UP001470230"/>
    </source>
</evidence>
<organism evidence="3 4">
    <name type="scientific">Tritrichomonas musculus</name>
    <dbReference type="NCBI Taxonomy" id="1915356"/>
    <lineage>
        <taxon>Eukaryota</taxon>
        <taxon>Metamonada</taxon>
        <taxon>Parabasalia</taxon>
        <taxon>Tritrichomonadida</taxon>
        <taxon>Tritrichomonadidae</taxon>
        <taxon>Tritrichomonas</taxon>
    </lineage>
</organism>
<feature type="compositionally biased region" description="Low complexity" evidence="2">
    <location>
        <begin position="216"/>
        <end position="243"/>
    </location>
</feature>
<gene>
    <name evidence="3" type="ORF">M9Y10_002971</name>
</gene>
<proteinExistence type="predicted"/>